<reference evidence="2 3" key="1">
    <citation type="journal article" date="2010" name="Stand. Genomic Sci.">
        <title>Complete genome sequence of Cellulophaga algicola type strain (IC166).</title>
        <authorList>
            <person name="Abt B."/>
            <person name="Lu M."/>
            <person name="Misra M."/>
            <person name="Han C."/>
            <person name="Nolan M."/>
            <person name="Lucas S."/>
            <person name="Hammon N."/>
            <person name="Deshpande S."/>
            <person name="Cheng J.F."/>
            <person name="Tapia R."/>
            <person name="Goodwin L."/>
            <person name="Pitluck S."/>
            <person name="Liolios K."/>
            <person name="Pagani I."/>
            <person name="Ivanova N."/>
            <person name="Mavromatis K."/>
            <person name="Ovchinikova G."/>
            <person name="Pati A."/>
            <person name="Chen A."/>
            <person name="Palaniappan K."/>
            <person name="Land M."/>
            <person name="Hauser L."/>
            <person name="Chang Y.J."/>
            <person name="Jeffries C.D."/>
            <person name="Detter J.C."/>
            <person name="Brambilla E."/>
            <person name="Rohde M."/>
            <person name="Tindall B.J."/>
            <person name="Goker M."/>
            <person name="Woyke T."/>
            <person name="Bristow J."/>
            <person name="Eisen J.A."/>
            <person name="Markowitz V."/>
            <person name="Hugenholtz P."/>
            <person name="Kyrpides N.C."/>
            <person name="Klenk H.P."/>
            <person name="Lapidus A."/>
        </authorList>
    </citation>
    <scope>NUCLEOTIDE SEQUENCE [LARGE SCALE GENOMIC DNA]</scope>
    <source>
        <strain evidence="3">DSM 14237 / IC166 / ACAM 630</strain>
    </source>
</reference>
<dbReference type="AlphaFoldDB" id="E6X7A1"/>
<dbReference type="PANTHER" id="PTHR43364:SF1">
    <property type="entry name" value="OXIDOREDUCTASE YDHF"/>
    <property type="match status" value="1"/>
</dbReference>
<organism evidence="2 3">
    <name type="scientific">Cellulophaga algicola (strain DSM 14237 / IC166 / ACAM 630)</name>
    <dbReference type="NCBI Taxonomy" id="688270"/>
    <lineage>
        <taxon>Bacteria</taxon>
        <taxon>Pseudomonadati</taxon>
        <taxon>Bacteroidota</taxon>
        <taxon>Flavobacteriia</taxon>
        <taxon>Flavobacteriales</taxon>
        <taxon>Flavobacteriaceae</taxon>
        <taxon>Cellulophaga</taxon>
    </lineage>
</organism>
<dbReference type="Pfam" id="PF00248">
    <property type="entry name" value="Aldo_ket_red"/>
    <property type="match status" value="1"/>
</dbReference>
<dbReference type="InterPro" id="IPR020471">
    <property type="entry name" value="AKR"/>
</dbReference>
<dbReference type="SUPFAM" id="SSF51430">
    <property type="entry name" value="NAD(P)-linked oxidoreductase"/>
    <property type="match status" value="1"/>
</dbReference>
<sequence length="290" mass="32421">MGNKTNYSKIIAGTMTWGSWGKQLSTQEMASLMEQCISLGITTFDHADIYGDYGTETAFGKAFKASTIDRSKVQFISKCGIQMITGRENKVKHYQYDKEYIISSTEQSLKKLNTEYLDVLLLHRPSPLLQPEEVAEAVLSLKNSGKIKKFGVSNFTANQIALLETAIPVSANQVELSLTQHDTMTDGTLDDCMVHKRFAMCWSPLGTYFKVNDAQTDRIKKVLVSLIEKYNATESQILLAWLLKHPASIFPVVGTTNFERLSESVAAIELDVELQDWFLLLEASQGKEVA</sequence>
<dbReference type="InterPro" id="IPR036812">
    <property type="entry name" value="NAD(P)_OxRdtase_dom_sf"/>
</dbReference>
<dbReference type="OrthoDB" id="9773828at2"/>
<dbReference type="Gene3D" id="3.20.20.100">
    <property type="entry name" value="NADP-dependent oxidoreductase domain"/>
    <property type="match status" value="1"/>
</dbReference>
<dbReference type="PANTHER" id="PTHR43364">
    <property type="entry name" value="NADH-SPECIFIC METHYLGLYOXAL REDUCTASE-RELATED"/>
    <property type="match status" value="1"/>
</dbReference>
<dbReference type="InterPro" id="IPR050523">
    <property type="entry name" value="AKR_Detox_Biosynth"/>
</dbReference>
<protein>
    <submittedName>
        <fullName evidence="2">NADP-dependent oxidoreductase domain protein</fullName>
    </submittedName>
</protein>
<dbReference type="PRINTS" id="PR00069">
    <property type="entry name" value="ALDKETRDTASE"/>
</dbReference>
<accession>E6X7A1</accession>
<keyword evidence="3" id="KW-1185">Reference proteome</keyword>
<dbReference type="eggNOG" id="COG4989">
    <property type="taxonomic scope" value="Bacteria"/>
</dbReference>
<evidence type="ECO:0000313" key="3">
    <source>
        <dbReference type="Proteomes" id="UP000008634"/>
    </source>
</evidence>
<evidence type="ECO:0000313" key="2">
    <source>
        <dbReference type="EMBL" id="ADV48554.1"/>
    </source>
</evidence>
<dbReference type="STRING" id="688270.Celal_1239"/>
<dbReference type="RefSeq" id="WP_013550038.1">
    <property type="nucleotide sequence ID" value="NC_014934.1"/>
</dbReference>
<dbReference type="InterPro" id="IPR023210">
    <property type="entry name" value="NADP_OxRdtase_dom"/>
</dbReference>
<feature type="domain" description="NADP-dependent oxidoreductase" evidence="1">
    <location>
        <begin position="9"/>
        <end position="271"/>
    </location>
</feature>
<name>E6X7A1_CELAD</name>
<dbReference type="GO" id="GO:0016491">
    <property type="term" value="F:oxidoreductase activity"/>
    <property type="evidence" value="ECO:0007669"/>
    <property type="project" value="InterPro"/>
</dbReference>
<dbReference type="GO" id="GO:0005829">
    <property type="term" value="C:cytosol"/>
    <property type="evidence" value="ECO:0007669"/>
    <property type="project" value="TreeGrafter"/>
</dbReference>
<gene>
    <name evidence="2" type="ordered locus">Celal_1239</name>
</gene>
<dbReference type="EMBL" id="CP002453">
    <property type="protein sequence ID" value="ADV48554.1"/>
    <property type="molecule type" value="Genomic_DNA"/>
</dbReference>
<dbReference type="HOGENOM" id="CLU_023205_8_0_10"/>
<proteinExistence type="predicted"/>
<dbReference type="Proteomes" id="UP000008634">
    <property type="component" value="Chromosome"/>
</dbReference>
<dbReference type="KEGG" id="cao:Celal_1239"/>
<evidence type="ECO:0000259" key="1">
    <source>
        <dbReference type="Pfam" id="PF00248"/>
    </source>
</evidence>